<dbReference type="GO" id="GO:0071949">
    <property type="term" value="F:FAD binding"/>
    <property type="evidence" value="ECO:0007669"/>
    <property type="project" value="InterPro"/>
</dbReference>
<dbReference type="FunFam" id="3.30.70.2190:FF:000001">
    <property type="entry name" value="D-2-hydroxyglutarate dehydrogenase mitochondrial"/>
    <property type="match status" value="1"/>
</dbReference>
<dbReference type="FunFam" id="3.30.70.2740:FF:000002">
    <property type="entry name" value="D-2-hydroxyglutarate dehydrogenase mitochondrial"/>
    <property type="match status" value="1"/>
</dbReference>
<dbReference type="PROSITE" id="PS51387">
    <property type="entry name" value="FAD_PCMH"/>
    <property type="match status" value="1"/>
</dbReference>
<dbReference type="Gramene" id="Pp3c26_11820V3.7">
    <property type="protein sequence ID" value="Pp3c26_11820V3.7"/>
    <property type="gene ID" value="Pp3c26_11820"/>
</dbReference>
<evidence type="ECO:0000256" key="2">
    <source>
        <dbReference type="ARBA" id="ARBA00008000"/>
    </source>
</evidence>
<dbReference type="PANTHER" id="PTHR43716">
    <property type="entry name" value="D-2-HYDROXYGLUTARATE DEHYDROGENASE, MITOCHONDRIAL"/>
    <property type="match status" value="1"/>
</dbReference>
<dbReference type="EnsemblPlants" id="Pp3c26_11820V3.4">
    <property type="protein sequence ID" value="Pp3c26_11820V3.4"/>
    <property type="gene ID" value="Pp3c26_11820"/>
</dbReference>
<evidence type="ECO:0000259" key="8">
    <source>
        <dbReference type="PROSITE" id="PS51387"/>
    </source>
</evidence>
<protein>
    <recommendedName>
        <fullName evidence="6">D-2-hydroxyglutarate dehydrogenase</fullName>
        <ecNumber evidence="6">1.1.99.39</ecNumber>
    </recommendedName>
</protein>
<proteinExistence type="inferred from homology"/>
<dbReference type="KEGG" id="ppp:112278127"/>
<dbReference type="Proteomes" id="UP000006727">
    <property type="component" value="Chromosome 26"/>
</dbReference>
<dbReference type="Gramene" id="Pp3c26_11820V3.2">
    <property type="protein sequence ID" value="Pp3c26_11820V3.2"/>
    <property type="gene ID" value="Pp3c26_11820"/>
</dbReference>
<dbReference type="RefSeq" id="XP_024367009.1">
    <property type="nucleotide sequence ID" value="XM_024511241.2"/>
</dbReference>
<keyword evidence="4" id="KW-0274">FAD</keyword>
<dbReference type="EnsemblPlants" id="Pp3c26_11820V3.5">
    <property type="protein sequence ID" value="Pp3c26_11820V3.5"/>
    <property type="gene ID" value="Pp3c26_11820"/>
</dbReference>
<dbReference type="InterPro" id="IPR004113">
    <property type="entry name" value="FAD-bd_oxidored_4_C"/>
</dbReference>
<dbReference type="PANTHER" id="PTHR43716:SF1">
    <property type="entry name" value="D-2-HYDROXYGLUTARATE DEHYDROGENASE, MITOCHONDRIAL"/>
    <property type="match status" value="1"/>
</dbReference>
<organism evidence="9">
    <name type="scientific">Physcomitrium patens</name>
    <name type="common">Spreading-leaved earth moss</name>
    <name type="synonym">Physcomitrella patens</name>
    <dbReference type="NCBI Taxonomy" id="3218"/>
    <lineage>
        <taxon>Eukaryota</taxon>
        <taxon>Viridiplantae</taxon>
        <taxon>Streptophyta</taxon>
        <taxon>Embryophyta</taxon>
        <taxon>Bryophyta</taxon>
        <taxon>Bryophytina</taxon>
        <taxon>Bryopsida</taxon>
        <taxon>Funariidae</taxon>
        <taxon>Funariales</taxon>
        <taxon>Funariaceae</taxon>
        <taxon>Physcomitrium</taxon>
    </lineage>
</organism>
<dbReference type="Gramene" id="Pp3c26_11820V3.6">
    <property type="protein sequence ID" value="Pp3c26_11820V3.6"/>
    <property type="gene ID" value="Pp3c26_11820"/>
</dbReference>
<dbReference type="EnsemblPlants" id="Pp3c26_11820V3.3">
    <property type="protein sequence ID" value="Pp3c26_11820V3.3"/>
    <property type="gene ID" value="Pp3c26_11820"/>
</dbReference>
<dbReference type="STRING" id="3218.A0A2K1ICP8"/>
<dbReference type="FunFam" id="1.10.45.10:FF:000001">
    <property type="entry name" value="D-lactate dehydrogenase mitochondrial"/>
    <property type="match status" value="1"/>
</dbReference>
<name>A0A2K1ICP8_PHYPA</name>
<dbReference type="Gramene" id="Pp3c26_11820V3.1">
    <property type="protein sequence ID" value="Pp3c26_11820V3.1"/>
    <property type="gene ID" value="Pp3c26_11820"/>
</dbReference>
<dbReference type="Gramene" id="Pp3c26_11820V3.5">
    <property type="protein sequence ID" value="Pp3c26_11820V3.5"/>
    <property type="gene ID" value="Pp3c26_11820"/>
</dbReference>
<gene>
    <name evidence="10" type="primary">LOC112278127</name>
    <name evidence="9" type="ORF">PHYPA_030541</name>
</gene>
<evidence type="ECO:0000313" key="9">
    <source>
        <dbReference type="EMBL" id="PNR27060.1"/>
    </source>
</evidence>
<dbReference type="FunCoup" id="A0A2K1ICP8">
    <property type="interactions" value="2165"/>
</dbReference>
<dbReference type="Gene3D" id="3.30.70.2740">
    <property type="match status" value="1"/>
</dbReference>
<dbReference type="GO" id="GO:0005739">
    <property type="term" value="C:mitochondrion"/>
    <property type="evidence" value="ECO:0000318"/>
    <property type="project" value="GO_Central"/>
</dbReference>
<dbReference type="Gramene" id="Pp3c26_11820V3.3">
    <property type="protein sequence ID" value="Pp3c26_11820V3.3"/>
    <property type="gene ID" value="Pp3c26_11820"/>
</dbReference>
<evidence type="ECO:0000313" key="10">
    <source>
        <dbReference type="EnsemblPlants" id="Pp3c26_11820V3.1"/>
    </source>
</evidence>
<reference evidence="9 11" key="1">
    <citation type="journal article" date="2008" name="Science">
        <title>The Physcomitrella genome reveals evolutionary insights into the conquest of land by plants.</title>
        <authorList>
            <person name="Rensing S."/>
            <person name="Lang D."/>
            <person name="Zimmer A."/>
            <person name="Terry A."/>
            <person name="Salamov A."/>
            <person name="Shapiro H."/>
            <person name="Nishiyama T."/>
            <person name="Perroud P.-F."/>
            <person name="Lindquist E."/>
            <person name="Kamisugi Y."/>
            <person name="Tanahashi T."/>
            <person name="Sakakibara K."/>
            <person name="Fujita T."/>
            <person name="Oishi K."/>
            <person name="Shin-I T."/>
            <person name="Kuroki Y."/>
            <person name="Toyoda A."/>
            <person name="Suzuki Y."/>
            <person name="Hashimoto A."/>
            <person name="Yamaguchi K."/>
            <person name="Sugano A."/>
            <person name="Kohara Y."/>
            <person name="Fujiyama A."/>
            <person name="Anterola A."/>
            <person name="Aoki S."/>
            <person name="Ashton N."/>
            <person name="Barbazuk W.B."/>
            <person name="Barker E."/>
            <person name="Bennetzen J."/>
            <person name="Bezanilla M."/>
            <person name="Blankenship R."/>
            <person name="Cho S.H."/>
            <person name="Dutcher S."/>
            <person name="Estelle M."/>
            <person name="Fawcett J.A."/>
            <person name="Gundlach H."/>
            <person name="Hanada K."/>
            <person name="Heyl A."/>
            <person name="Hicks K.A."/>
            <person name="Hugh J."/>
            <person name="Lohr M."/>
            <person name="Mayer K."/>
            <person name="Melkozernov A."/>
            <person name="Murata T."/>
            <person name="Nelson D."/>
            <person name="Pils B."/>
            <person name="Prigge M."/>
            <person name="Reiss B."/>
            <person name="Renner T."/>
            <person name="Rombauts S."/>
            <person name="Rushton P."/>
            <person name="Sanderfoot A."/>
            <person name="Schween G."/>
            <person name="Shiu S.-H."/>
            <person name="Stueber K."/>
            <person name="Theodoulou F.L."/>
            <person name="Tu H."/>
            <person name="Van de Peer Y."/>
            <person name="Verrier P.J."/>
            <person name="Waters E."/>
            <person name="Wood A."/>
            <person name="Yang L."/>
            <person name="Cove D."/>
            <person name="Cuming A."/>
            <person name="Hasebe M."/>
            <person name="Lucas S."/>
            <person name="Mishler D.B."/>
            <person name="Reski R."/>
            <person name="Grigoriev I."/>
            <person name="Quatrano R.S."/>
            <person name="Boore J.L."/>
        </authorList>
    </citation>
    <scope>NUCLEOTIDE SEQUENCE [LARGE SCALE GENOMIC DNA]</scope>
    <source>
        <strain evidence="10 11">cv. Gransden 2004</strain>
    </source>
</reference>
<dbReference type="Gramene" id="Pp3c26_11820V3.4">
    <property type="protein sequence ID" value="Pp3c26_11820V3.4"/>
    <property type="gene ID" value="Pp3c26_11820"/>
</dbReference>
<dbReference type="InterPro" id="IPR016167">
    <property type="entry name" value="FAD-bd_PCMH_sub1"/>
</dbReference>
<dbReference type="OMA" id="YNEDWMR"/>
<evidence type="ECO:0000256" key="4">
    <source>
        <dbReference type="ARBA" id="ARBA00022827"/>
    </source>
</evidence>
<dbReference type="EnsemblPlants" id="Pp3c26_11820V3.6">
    <property type="protein sequence ID" value="Pp3c26_11820V3.6"/>
    <property type="gene ID" value="Pp3c26_11820"/>
</dbReference>
<evidence type="ECO:0000256" key="6">
    <source>
        <dbReference type="ARBA" id="ARBA00039003"/>
    </source>
</evidence>
<dbReference type="AlphaFoldDB" id="A0A2K1ICP8"/>
<evidence type="ECO:0000256" key="1">
    <source>
        <dbReference type="ARBA" id="ARBA00001974"/>
    </source>
</evidence>
<evidence type="ECO:0000256" key="7">
    <source>
        <dbReference type="ARBA" id="ARBA00051778"/>
    </source>
</evidence>
<comment type="catalytic activity">
    <reaction evidence="7">
        <text>(R)-2-hydroxyglutarate + A = 2-oxoglutarate + AH2</text>
        <dbReference type="Rhea" id="RHEA:38295"/>
        <dbReference type="ChEBI" id="CHEBI:13193"/>
        <dbReference type="ChEBI" id="CHEBI:15801"/>
        <dbReference type="ChEBI" id="CHEBI:16810"/>
        <dbReference type="ChEBI" id="CHEBI:17499"/>
        <dbReference type="EC" id="1.1.99.39"/>
    </reaction>
</comment>
<dbReference type="OrthoDB" id="5332616at2759"/>
<dbReference type="Gene3D" id="3.30.70.2190">
    <property type="match status" value="1"/>
</dbReference>
<dbReference type="Gene3D" id="3.30.465.10">
    <property type="match status" value="1"/>
</dbReference>
<feature type="domain" description="FAD-binding PCMH-type" evidence="8">
    <location>
        <begin position="137"/>
        <end position="316"/>
    </location>
</feature>
<dbReference type="Pfam" id="PF02913">
    <property type="entry name" value="FAD-oxidase_C"/>
    <property type="match status" value="1"/>
</dbReference>
<dbReference type="InterPro" id="IPR016169">
    <property type="entry name" value="FAD-bd_PCMH_sub2"/>
</dbReference>
<dbReference type="InterPro" id="IPR016166">
    <property type="entry name" value="FAD-bd_PCMH"/>
</dbReference>
<dbReference type="EnsemblPlants" id="Pp3c26_11820V3.2">
    <property type="protein sequence ID" value="Pp3c26_11820V3.2"/>
    <property type="gene ID" value="Pp3c26_11820"/>
</dbReference>
<keyword evidence="3" id="KW-0285">Flavoprotein</keyword>
<sequence length="582" mass="63588">MHPARRAADGLVRARLLGRWSWPLSFDCSINRAAQRDALVSHRRLCTNRARCLNKEYASVNEGFFWTPEAEIGSLLKRHVKHQIRRFATSTKVNRNSRFDSLKTNDMEHFKSIVGAKGVIVDKDELVAANTDWMHKYQGHSQILLRPQTTQQVSEIITYCNSRNLAVVPQGGNTGLVGGSVPVFDEVIVNLGAMNKIIEFDEVSGILVCEAGCILENLDNFIGGKGFTMPLDLGAKGSCQIGGNVSTNAGGLRLLRYGSLHGNVLGLEVVLADGEVVNMLGTLVKDNTGYDMKQLFIGSEGTLGVVTKVSLLVPAKLGSVNTAFFACEDYTSCQNVLKEAKRQLGEILSAFEFIDRPALDMALTHLPGTRDPLPQSGKNFYLLIETTGSNETHDKEKLDAFLESTMEKGFVADGVVAQDSTQAASFWQIREGISEALGKAGAVYKYDFSLSPEHFYKIVEDLRDRLGSDAVVVGYGHLGDGNVHLNVSAREYKDELLEKVEPYVFEWVAKHKGSVSAEHGLGLMKPHALHYSKSAEAIALMERFKALLDPKGILNPYKVLPGTSKTVSTPASALNAESAVVV</sequence>
<dbReference type="EnsemblPlants" id="Pp3c26_11820V3.1">
    <property type="protein sequence ID" value="Pp3c26_11820V3.1"/>
    <property type="gene ID" value="Pp3c26_11820"/>
</dbReference>
<keyword evidence="5" id="KW-0560">Oxidoreductase</keyword>
<comment type="cofactor">
    <cofactor evidence="1">
        <name>FAD</name>
        <dbReference type="ChEBI" id="CHEBI:57692"/>
    </cofactor>
</comment>
<evidence type="ECO:0000313" key="11">
    <source>
        <dbReference type="Proteomes" id="UP000006727"/>
    </source>
</evidence>
<dbReference type="InterPro" id="IPR016171">
    <property type="entry name" value="Vanillyl_alc_oxidase_C-sub2"/>
</dbReference>
<dbReference type="GeneID" id="112278127"/>
<comment type="similarity">
    <text evidence="2">Belongs to the FAD-binding oxidoreductase/transferase type 4 family.</text>
</comment>
<evidence type="ECO:0000256" key="5">
    <source>
        <dbReference type="ARBA" id="ARBA00023002"/>
    </source>
</evidence>
<dbReference type="InterPro" id="IPR006094">
    <property type="entry name" value="Oxid_FAD_bind_N"/>
</dbReference>
<dbReference type="Gene3D" id="3.30.43.10">
    <property type="entry name" value="Uridine Diphospho-n-acetylenolpyruvylglucosamine Reductase, domain 2"/>
    <property type="match status" value="1"/>
</dbReference>
<dbReference type="FunFam" id="3.30.465.10:FF:000001">
    <property type="entry name" value="D-2-hydroxyglutarate dehydrogenase, mitochondrial"/>
    <property type="match status" value="1"/>
</dbReference>
<dbReference type="InterPro" id="IPR016164">
    <property type="entry name" value="FAD-linked_Oxase-like_C"/>
</dbReference>
<dbReference type="Pfam" id="PF01565">
    <property type="entry name" value="FAD_binding_4"/>
    <property type="match status" value="1"/>
</dbReference>
<dbReference type="EC" id="1.1.99.39" evidence="6"/>
<dbReference type="PaxDb" id="3218-PP1S6_281V6.1"/>
<dbReference type="InterPro" id="IPR036318">
    <property type="entry name" value="FAD-bd_PCMH-like_sf"/>
</dbReference>
<accession>A0A2K1ICP8</accession>
<dbReference type="Gene3D" id="1.10.45.10">
    <property type="entry name" value="Vanillyl-alcohol Oxidase, Chain A, domain 4"/>
    <property type="match status" value="1"/>
</dbReference>
<keyword evidence="11" id="KW-1185">Reference proteome</keyword>
<dbReference type="SUPFAM" id="SSF55103">
    <property type="entry name" value="FAD-linked oxidases, C-terminal domain"/>
    <property type="match status" value="1"/>
</dbReference>
<reference evidence="10" key="3">
    <citation type="submission" date="2020-12" db="UniProtKB">
        <authorList>
            <consortium name="EnsemblPlants"/>
        </authorList>
    </citation>
    <scope>IDENTIFICATION</scope>
</reference>
<dbReference type="FunFam" id="3.30.43.10:FF:000002">
    <property type="entry name" value="D-2-hydroxyglutarate dehydrogenase, mitochondrial"/>
    <property type="match status" value="1"/>
</dbReference>
<dbReference type="GO" id="GO:0051990">
    <property type="term" value="F:(R)-2-hydroxyglutarate dehydrogenase activity"/>
    <property type="evidence" value="ECO:0007669"/>
    <property type="project" value="UniProtKB-EC"/>
</dbReference>
<evidence type="ECO:0000256" key="3">
    <source>
        <dbReference type="ARBA" id="ARBA00022630"/>
    </source>
</evidence>
<reference evidence="9 11" key="2">
    <citation type="journal article" date="2018" name="Plant J.">
        <title>The Physcomitrella patens chromosome-scale assembly reveals moss genome structure and evolution.</title>
        <authorList>
            <person name="Lang D."/>
            <person name="Ullrich K.K."/>
            <person name="Murat F."/>
            <person name="Fuchs J."/>
            <person name="Jenkins J."/>
            <person name="Haas F.B."/>
            <person name="Piednoel M."/>
            <person name="Gundlach H."/>
            <person name="Van Bel M."/>
            <person name="Meyberg R."/>
            <person name="Vives C."/>
            <person name="Morata J."/>
            <person name="Symeonidi A."/>
            <person name="Hiss M."/>
            <person name="Muchero W."/>
            <person name="Kamisugi Y."/>
            <person name="Saleh O."/>
            <person name="Blanc G."/>
            <person name="Decker E.L."/>
            <person name="van Gessel N."/>
            <person name="Grimwood J."/>
            <person name="Hayes R.D."/>
            <person name="Graham S.W."/>
            <person name="Gunter L.E."/>
            <person name="McDaniel S.F."/>
            <person name="Hoernstein S.N.W."/>
            <person name="Larsson A."/>
            <person name="Li F.W."/>
            <person name="Perroud P.F."/>
            <person name="Phillips J."/>
            <person name="Ranjan P."/>
            <person name="Rokshar D.S."/>
            <person name="Rothfels C.J."/>
            <person name="Schneider L."/>
            <person name="Shu S."/>
            <person name="Stevenson D.W."/>
            <person name="Thummler F."/>
            <person name="Tillich M."/>
            <person name="Villarreal Aguilar J.C."/>
            <person name="Widiez T."/>
            <person name="Wong G.K."/>
            <person name="Wymore A."/>
            <person name="Zhang Y."/>
            <person name="Zimmer A.D."/>
            <person name="Quatrano R.S."/>
            <person name="Mayer K.F.X."/>
            <person name="Goodstein D."/>
            <person name="Casacuberta J.M."/>
            <person name="Vandepoele K."/>
            <person name="Reski R."/>
            <person name="Cuming A.C."/>
            <person name="Tuskan G.A."/>
            <person name="Maumus F."/>
            <person name="Salse J."/>
            <person name="Schmutz J."/>
            <person name="Rensing S.A."/>
        </authorList>
    </citation>
    <scope>NUCLEOTIDE SEQUENCE [LARGE SCALE GENOMIC DNA]</scope>
    <source>
        <strain evidence="10 11">cv. Gransden 2004</strain>
    </source>
</reference>
<dbReference type="EnsemblPlants" id="Pp3c26_11820V3.7">
    <property type="protein sequence ID" value="Pp3c26_11820V3.7"/>
    <property type="gene ID" value="Pp3c26_11820"/>
</dbReference>
<dbReference type="SUPFAM" id="SSF56176">
    <property type="entry name" value="FAD-binding/transporter-associated domain-like"/>
    <property type="match status" value="1"/>
</dbReference>
<dbReference type="InterPro" id="IPR051264">
    <property type="entry name" value="FAD-oxidored/transferase_4"/>
</dbReference>
<dbReference type="EMBL" id="ABEU02000026">
    <property type="protein sequence ID" value="PNR27060.1"/>
    <property type="molecule type" value="Genomic_DNA"/>
</dbReference>